<keyword evidence="1" id="KW-0812">Transmembrane</keyword>
<feature type="transmembrane region" description="Helical" evidence="1">
    <location>
        <begin position="109"/>
        <end position="130"/>
    </location>
</feature>
<gene>
    <name evidence="2" type="ORF">N475_25095</name>
</gene>
<keyword evidence="3" id="KW-1185">Reference proteome</keyword>
<evidence type="ECO:0000313" key="3">
    <source>
        <dbReference type="Proteomes" id="UP000076643"/>
    </source>
</evidence>
<feature type="transmembrane region" description="Helical" evidence="1">
    <location>
        <begin position="30"/>
        <end position="47"/>
    </location>
</feature>
<feature type="transmembrane region" description="Helical" evidence="1">
    <location>
        <begin position="432"/>
        <end position="451"/>
    </location>
</feature>
<sequence length="560" mass="63461">MMFSEIQGVLNVKDDLWCGEKSKWINLPNFFRAVFVLFSCAIAVISYDVFLDRFNTPKWFIFDLFIVVIISLAIFKKVEVKANALSVSFLLLSCYMLISSIWSPNFFEAILFTVRFVAFGFSIYLISVTFSKDDVLKMLVDGVFYASFVFCLVIIYQRYIALTPYSFINFSPIGFVNYLGQVLNIWIPILVLSIYMHRRSKLRLALGLFSLVILMNLLLESGTRGTILGLLCAEVFILAVMLIKTKKLPFKYMAISAGLLFSIATFSMLKEYGPNQLRDQVSSITALKTGRENVFANTIDMALDNPQGVGAGNFEFVHPKYGRMGTEHSSPYLSSHSMLLSPYNIILKFYSELGLVFGSLFTLLFFSLIFIAFRNFLIGNYIDVWVFLAVFSACFHAMFSSVFLTPVSLFFSLGLFSVVLSRSTLKMKSKTVSKPISLCLFLFVVLATAYLRGVELKSNYLSGLGSIKGDSELIEEAIELNEYNYFAMLMISKVYMYKDNDLHAALNSIERALVIYPYLVSGLVQATEISHQLGDVEKFNFYKGKVLAIYPNNERVNKLQ</sequence>
<dbReference type="InterPro" id="IPR051533">
    <property type="entry name" value="WaaL-like"/>
</dbReference>
<accession>A0A166UE77</accession>
<keyword evidence="1" id="KW-1133">Transmembrane helix</keyword>
<feature type="transmembrane region" description="Helical" evidence="1">
    <location>
        <begin position="82"/>
        <end position="103"/>
    </location>
</feature>
<feature type="transmembrane region" description="Helical" evidence="1">
    <location>
        <begin position="353"/>
        <end position="373"/>
    </location>
</feature>
<dbReference type="AlphaFoldDB" id="A0A166UE77"/>
<feature type="transmembrane region" description="Helical" evidence="1">
    <location>
        <begin position="59"/>
        <end position="75"/>
    </location>
</feature>
<feature type="transmembrane region" description="Helical" evidence="1">
    <location>
        <begin position="142"/>
        <end position="161"/>
    </location>
</feature>
<organism evidence="2 3">
    <name type="scientific">Pseudoalteromonas luteoviolacea DSM 6061</name>
    <dbReference type="NCBI Taxonomy" id="1365250"/>
    <lineage>
        <taxon>Bacteria</taxon>
        <taxon>Pseudomonadati</taxon>
        <taxon>Pseudomonadota</taxon>
        <taxon>Gammaproteobacteria</taxon>
        <taxon>Alteromonadales</taxon>
        <taxon>Pseudoalteromonadaceae</taxon>
        <taxon>Pseudoalteromonas</taxon>
    </lineage>
</organism>
<evidence type="ECO:0008006" key="4">
    <source>
        <dbReference type="Google" id="ProtNLM"/>
    </source>
</evidence>
<dbReference type="Gene3D" id="1.25.40.10">
    <property type="entry name" value="Tetratricopeptide repeat domain"/>
    <property type="match status" value="1"/>
</dbReference>
<dbReference type="PANTHER" id="PTHR37422:SF13">
    <property type="entry name" value="LIPOPOLYSACCHARIDE BIOSYNTHESIS PROTEIN PA4999-RELATED"/>
    <property type="match status" value="1"/>
</dbReference>
<dbReference type="Proteomes" id="UP000076643">
    <property type="component" value="Unassembled WGS sequence"/>
</dbReference>
<proteinExistence type="predicted"/>
<dbReference type="InterPro" id="IPR011990">
    <property type="entry name" value="TPR-like_helical_dom_sf"/>
</dbReference>
<feature type="transmembrane region" description="Helical" evidence="1">
    <location>
        <begin position="173"/>
        <end position="195"/>
    </location>
</feature>
<dbReference type="SUPFAM" id="SSF48452">
    <property type="entry name" value="TPR-like"/>
    <property type="match status" value="1"/>
</dbReference>
<feature type="transmembrane region" description="Helical" evidence="1">
    <location>
        <begin position="250"/>
        <end position="269"/>
    </location>
</feature>
<dbReference type="RefSeq" id="WP_063366076.1">
    <property type="nucleotide sequence ID" value="NZ_AQHB01000049.1"/>
</dbReference>
<dbReference type="PANTHER" id="PTHR37422">
    <property type="entry name" value="TEICHURONIC ACID BIOSYNTHESIS PROTEIN TUAE"/>
    <property type="match status" value="1"/>
</dbReference>
<feature type="transmembrane region" description="Helical" evidence="1">
    <location>
        <begin position="385"/>
        <end position="412"/>
    </location>
</feature>
<comment type="caution">
    <text evidence="2">The sequence shown here is derived from an EMBL/GenBank/DDBJ whole genome shotgun (WGS) entry which is preliminary data.</text>
</comment>
<evidence type="ECO:0000313" key="2">
    <source>
        <dbReference type="EMBL" id="KZN29866.1"/>
    </source>
</evidence>
<dbReference type="PATRIC" id="fig|1365250.3.peg.5018"/>
<protein>
    <recommendedName>
        <fullName evidence="4">Virulence factor membrane-bound polymerase C-terminal domain-containing protein</fullName>
    </recommendedName>
</protein>
<keyword evidence="1" id="KW-0472">Membrane</keyword>
<reference evidence="2 3" key="1">
    <citation type="submission" date="2013-07" db="EMBL/GenBank/DDBJ databases">
        <title>Comparative Genomic and Metabolomic Analysis of Twelve Strains of Pseudoalteromonas luteoviolacea.</title>
        <authorList>
            <person name="Vynne N.G."/>
            <person name="Mansson M."/>
            <person name="Gram L."/>
        </authorList>
    </citation>
    <scope>NUCLEOTIDE SEQUENCE [LARGE SCALE GENOMIC DNA]</scope>
    <source>
        <strain evidence="2 3">DSM 6061</strain>
    </source>
</reference>
<evidence type="ECO:0000256" key="1">
    <source>
        <dbReference type="SAM" id="Phobius"/>
    </source>
</evidence>
<feature type="transmembrane region" description="Helical" evidence="1">
    <location>
        <begin position="225"/>
        <end position="243"/>
    </location>
</feature>
<name>A0A166UE77_9GAMM</name>
<dbReference type="EMBL" id="AUYB01000154">
    <property type="protein sequence ID" value="KZN29866.1"/>
    <property type="molecule type" value="Genomic_DNA"/>
</dbReference>
<feature type="transmembrane region" description="Helical" evidence="1">
    <location>
        <begin position="202"/>
        <end position="219"/>
    </location>
</feature>